<keyword evidence="3" id="KW-0067">ATP-binding</keyword>
<dbReference type="GO" id="GO:0015833">
    <property type="term" value="P:peptide transport"/>
    <property type="evidence" value="ECO:0007669"/>
    <property type="project" value="InterPro"/>
</dbReference>
<dbReference type="Pfam" id="PF00005">
    <property type="entry name" value="ABC_tran"/>
    <property type="match status" value="1"/>
</dbReference>
<comment type="caution">
    <text evidence="5">The sequence shown here is derived from an EMBL/GenBank/DDBJ whole genome shotgun (WGS) entry which is preliminary data.</text>
</comment>
<reference evidence="5" key="1">
    <citation type="journal article" date="2014" name="Front. Microbiol.">
        <title>High frequency of phylogenetically diverse reductive dehalogenase-homologous genes in deep subseafloor sedimentary metagenomes.</title>
        <authorList>
            <person name="Kawai M."/>
            <person name="Futagami T."/>
            <person name="Toyoda A."/>
            <person name="Takaki Y."/>
            <person name="Nishi S."/>
            <person name="Hori S."/>
            <person name="Arai W."/>
            <person name="Tsubouchi T."/>
            <person name="Morono Y."/>
            <person name="Uchiyama I."/>
            <person name="Ito T."/>
            <person name="Fujiyama A."/>
            <person name="Inagaki F."/>
            <person name="Takami H."/>
        </authorList>
    </citation>
    <scope>NUCLEOTIDE SEQUENCE</scope>
    <source>
        <strain evidence="5">Expedition CK06-06</strain>
    </source>
</reference>
<dbReference type="EMBL" id="BARS01018989">
    <property type="protein sequence ID" value="GAF86625.1"/>
    <property type="molecule type" value="Genomic_DNA"/>
</dbReference>
<gene>
    <name evidence="5" type="ORF">S01H1_30824</name>
</gene>
<dbReference type="SUPFAM" id="SSF52540">
    <property type="entry name" value="P-loop containing nucleoside triphosphate hydrolases"/>
    <property type="match status" value="1"/>
</dbReference>
<organism evidence="5">
    <name type="scientific">marine sediment metagenome</name>
    <dbReference type="NCBI Taxonomy" id="412755"/>
    <lineage>
        <taxon>unclassified sequences</taxon>
        <taxon>metagenomes</taxon>
        <taxon>ecological metagenomes</taxon>
    </lineage>
</organism>
<feature type="non-terminal residue" evidence="5">
    <location>
        <position position="1"/>
    </location>
</feature>
<dbReference type="PROSITE" id="PS00211">
    <property type="entry name" value="ABC_TRANSPORTER_1"/>
    <property type="match status" value="1"/>
</dbReference>
<dbReference type="InterPro" id="IPR003439">
    <property type="entry name" value="ABC_transporter-like_ATP-bd"/>
</dbReference>
<dbReference type="Gene3D" id="3.40.50.300">
    <property type="entry name" value="P-loop containing nucleotide triphosphate hydrolases"/>
    <property type="match status" value="1"/>
</dbReference>
<keyword evidence="1" id="KW-0813">Transport</keyword>
<proteinExistence type="predicted"/>
<dbReference type="InterPro" id="IPR003593">
    <property type="entry name" value="AAA+_ATPase"/>
</dbReference>
<evidence type="ECO:0000259" key="4">
    <source>
        <dbReference type="PROSITE" id="PS50893"/>
    </source>
</evidence>
<dbReference type="InterPro" id="IPR027417">
    <property type="entry name" value="P-loop_NTPase"/>
</dbReference>
<dbReference type="GO" id="GO:0016887">
    <property type="term" value="F:ATP hydrolysis activity"/>
    <property type="evidence" value="ECO:0007669"/>
    <property type="project" value="InterPro"/>
</dbReference>
<evidence type="ECO:0000256" key="3">
    <source>
        <dbReference type="ARBA" id="ARBA00022840"/>
    </source>
</evidence>
<dbReference type="GO" id="GO:0055085">
    <property type="term" value="P:transmembrane transport"/>
    <property type="evidence" value="ECO:0007669"/>
    <property type="project" value="UniProtKB-ARBA"/>
</dbReference>
<dbReference type="PROSITE" id="PS50893">
    <property type="entry name" value="ABC_TRANSPORTER_2"/>
    <property type="match status" value="1"/>
</dbReference>
<dbReference type="InterPro" id="IPR013563">
    <property type="entry name" value="Oligopep_ABC_C"/>
</dbReference>
<evidence type="ECO:0000313" key="5">
    <source>
        <dbReference type="EMBL" id="GAF86625.1"/>
    </source>
</evidence>
<dbReference type="Pfam" id="PF08352">
    <property type="entry name" value="oligo_HPY"/>
    <property type="match status" value="1"/>
</dbReference>
<evidence type="ECO:0000256" key="2">
    <source>
        <dbReference type="ARBA" id="ARBA00022741"/>
    </source>
</evidence>
<dbReference type="SMART" id="SM00382">
    <property type="entry name" value="AAA"/>
    <property type="match status" value="1"/>
</dbReference>
<sequence>SLAKSFTIERGLLRKAIGKIDAVRDVNIKIKKGQTFGLVGESGCGKTTLGRLLIGLIEPNQGEILIAGKSLKGYLKDSPQEIRQMIQIVFQDPYSSLDPRMTMGNIVLEGPSILGKIRSQKEATLSEVLEKVRLSAQDRNKYPHQFSGGQRQRIAIARALATKAQFLVLDEPVSSLDVLIQKDILDLLKSLQKELNLTYLFISHDLRVVEVMSDEIAVMYQGSIVETASSRNIYTNPTHPYTRHLLESIPSL</sequence>
<feature type="domain" description="ABC transporter" evidence="4">
    <location>
        <begin position="8"/>
        <end position="246"/>
    </location>
</feature>
<dbReference type="PANTHER" id="PTHR43776">
    <property type="entry name" value="TRANSPORT ATP-BINDING PROTEIN"/>
    <property type="match status" value="1"/>
</dbReference>
<keyword evidence="2" id="KW-0547">Nucleotide-binding</keyword>
<dbReference type="CDD" id="cd03257">
    <property type="entry name" value="ABC_NikE_OppD_transporters"/>
    <property type="match status" value="1"/>
</dbReference>
<dbReference type="AlphaFoldDB" id="X0UDR9"/>
<protein>
    <recommendedName>
        <fullName evidence="4">ABC transporter domain-containing protein</fullName>
    </recommendedName>
</protein>
<accession>X0UDR9</accession>
<dbReference type="GO" id="GO:0005524">
    <property type="term" value="F:ATP binding"/>
    <property type="evidence" value="ECO:0007669"/>
    <property type="project" value="UniProtKB-KW"/>
</dbReference>
<name>X0UDR9_9ZZZZ</name>
<dbReference type="InterPro" id="IPR017871">
    <property type="entry name" value="ABC_transporter-like_CS"/>
</dbReference>
<evidence type="ECO:0000256" key="1">
    <source>
        <dbReference type="ARBA" id="ARBA00022448"/>
    </source>
</evidence>
<dbReference type="InterPro" id="IPR050319">
    <property type="entry name" value="ABC_transp_ATP-bind"/>
</dbReference>